<feature type="region of interest" description="Disordered" evidence="1">
    <location>
        <begin position="54"/>
        <end position="133"/>
    </location>
</feature>
<proteinExistence type="predicted"/>
<evidence type="ECO:0000256" key="1">
    <source>
        <dbReference type="SAM" id="MobiDB-lite"/>
    </source>
</evidence>
<sequence>MAVLELVKKPSIPRWAATKLTNAMGSCRKFEYRWSISSSIDKSAVGGCHLPSTIEDEQFVPPHRPTPTSRGSYSAQRSTTVQEEEQRAVLGVIDDQSQKLTRKSQSEGSTAARCLTDSHDSGSMVVGSDHHGRKFGANNVVQNFIIKIMCRKRSKSRGGAVSRSGEKDEELQQKQQNIKRSNNNNSENSLTKKNEFGLDEKVVVPTLVVQEDSTNFEIWRARQNDNSSIKNVDFNGSKSLSSESTDESLSLKTPLRIRDFDYHDQYRNRSSPDSSRSENQHYQDTTVIDLDLKIDKTDQRKSSKLIVDPKSLNLQPDQRRKSKSILKQFTLDFDNKLRSIV</sequence>
<accession>A0A915IU90</accession>
<feature type="compositionally biased region" description="Low complexity" evidence="1">
    <location>
        <begin position="237"/>
        <end position="248"/>
    </location>
</feature>
<feature type="compositionally biased region" description="Low complexity" evidence="1">
    <location>
        <begin position="173"/>
        <end position="189"/>
    </location>
</feature>
<keyword evidence="2" id="KW-1185">Reference proteome</keyword>
<dbReference type="AlphaFoldDB" id="A0A915IU90"/>
<dbReference type="WBParaSite" id="nRc.2.0.1.t16949-RA">
    <property type="protein sequence ID" value="nRc.2.0.1.t16949-RA"/>
    <property type="gene ID" value="nRc.2.0.1.g16949"/>
</dbReference>
<feature type="region of interest" description="Disordered" evidence="1">
    <location>
        <begin position="155"/>
        <end position="193"/>
    </location>
</feature>
<protein>
    <submittedName>
        <fullName evidence="3">Uncharacterized protein</fullName>
    </submittedName>
</protein>
<dbReference type="Proteomes" id="UP000887565">
    <property type="component" value="Unplaced"/>
</dbReference>
<evidence type="ECO:0000313" key="2">
    <source>
        <dbReference type="Proteomes" id="UP000887565"/>
    </source>
</evidence>
<feature type="compositionally biased region" description="Polar residues" evidence="1">
    <location>
        <begin position="66"/>
        <end position="81"/>
    </location>
</feature>
<reference evidence="3" key="1">
    <citation type="submission" date="2022-11" db="UniProtKB">
        <authorList>
            <consortium name="WormBaseParasite"/>
        </authorList>
    </citation>
    <scope>IDENTIFICATION</scope>
</reference>
<feature type="region of interest" description="Disordered" evidence="1">
    <location>
        <begin position="262"/>
        <end position="282"/>
    </location>
</feature>
<organism evidence="2 3">
    <name type="scientific">Romanomermis culicivorax</name>
    <name type="common">Nematode worm</name>
    <dbReference type="NCBI Taxonomy" id="13658"/>
    <lineage>
        <taxon>Eukaryota</taxon>
        <taxon>Metazoa</taxon>
        <taxon>Ecdysozoa</taxon>
        <taxon>Nematoda</taxon>
        <taxon>Enoplea</taxon>
        <taxon>Dorylaimia</taxon>
        <taxon>Mermithida</taxon>
        <taxon>Mermithoidea</taxon>
        <taxon>Mermithidae</taxon>
        <taxon>Romanomermis</taxon>
    </lineage>
</organism>
<name>A0A915IU90_ROMCU</name>
<evidence type="ECO:0000313" key="3">
    <source>
        <dbReference type="WBParaSite" id="nRc.2.0.1.t16949-RA"/>
    </source>
</evidence>
<feature type="region of interest" description="Disordered" evidence="1">
    <location>
        <begin position="228"/>
        <end position="248"/>
    </location>
</feature>